<dbReference type="EC" id="4.2.1.20" evidence="3"/>
<sequence>VSQGVKRVRNFSKLPVIAGFGVKEPKQAKAIANMADGVVIGSQAIRVIKAAKNATSAVADLKKFVRSIRKGLDGK</sequence>
<keyword evidence="4" id="KW-0028">Amino-acid biosynthesis</keyword>
<dbReference type="PANTHER" id="PTHR43406">
    <property type="entry name" value="TRYPTOPHAN SYNTHASE, ALPHA CHAIN"/>
    <property type="match status" value="1"/>
</dbReference>
<reference evidence="9" key="1">
    <citation type="submission" date="2018-06" db="EMBL/GenBank/DDBJ databases">
        <authorList>
            <person name="Zhirakovskaya E."/>
        </authorList>
    </citation>
    <scope>NUCLEOTIDE SEQUENCE</scope>
</reference>
<dbReference type="Gene3D" id="3.20.20.70">
    <property type="entry name" value="Aldolase class I"/>
    <property type="match status" value="1"/>
</dbReference>
<protein>
    <recommendedName>
        <fullName evidence="3">tryptophan synthase</fullName>
        <ecNumber evidence="3">4.2.1.20</ecNumber>
    </recommendedName>
</protein>
<name>A0A3B1CIY3_9ZZZZ</name>
<dbReference type="InterPro" id="IPR011060">
    <property type="entry name" value="RibuloseP-bd_barrel"/>
</dbReference>
<evidence type="ECO:0000256" key="8">
    <source>
        <dbReference type="ARBA" id="ARBA00049047"/>
    </source>
</evidence>
<evidence type="ECO:0000256" key="6">
    <source>
        <dbReference type="ARBA" id="ARBA00023141"/>
    </source>
</evidence>
<dbReference type="InterPro" id="IPR013785">
    <property type="entry name" value="Aldolase_TIM"/>
</dbReference>
<dbReference type="GO" id="GO:0004834">
    <property type="term" value="F:tryptophan synthase activity"/>
    <property type="evidence" value="ECO:0007669"/>
    <property type="project" value="UniProtKB-EC"/>
</dbReference>
<evidence type="ECO:0000256" key="5">
    <source>
        <dbReference type="ARBA" id="ARBA00022822"/>
    </source>
</evidence>
<dbReference type="UniPathway" id="UPA00035">
    <property type="reaction ID" value="UER00044"/>
</dbReference>
<evidence type="ECO:0000256" key="4">
    <source>
        <dbReference type="ARBA" id="ARBA00022605"/>
    </source>
</evidence>
<evidence type="ECO:0000256" key="1">
    <source>
        <dbReference type="ARBA" id="ARBA00004733"/>
    </source>
</evidence>
<keyword evidence="7" id="KW-0456">Lyase</keyword>
<comment type="subunit">
    <text evidence="2">Tetramer of two alpha and two beta chains.</text>
</comment>
<feature type="non-terminal residue" evidence="9">
    <location>
        <position position="1"/>
    </location>
</feature>
<dbReference type="SUPFAM" id="SSF51366">
    <property type="entry name" value="Ribulose-phoshate binding barrel"/>
    <property type="match status" value="1"/>
</dbReference>
<dbReference type="PANTHER" id="PTHR43406:SF1">
    <property type="entry name" value="TRYPTOPHAN SYNTHASE ALPHA CHAIN, CHLOROPLASTIC"/>
    <property type="match status" value="1"/>
</dbReference>
<proteinExistence type="predicted"/>
<comment type="pathway">
    <text evidence="1">Amino-acid biosynthesis; L-tryptophan biosynthesis; L-tryptophan from chorismate: step 5/5.</text>
</comment>
<evidence type="ECO:0000256" key="7">
    <source>
        <dbReference type="ARBA" id="ARBA00023239"/>
    </source>
</evidence>
<evidence type="ECO:0000256" key="3">
    <source>
        <dbReference type="ARBA" id="ARBA00012043"/>
    </source>
</evidence>
<comment type="catalytic activity">
    <reaction evidence="8">
        <text>(1S,2R)-1-C-(indol-3-yl)glycerol 3-phosphate + L-serine = D-glyceraldehyde 3-phosphate + L-tryptophan + H2O</text>
        <dbReference type="Rhea" id="RHEA:10532"/>
        <dbReference type="ChEBI" id="CHEBI:15377"/>
        <dbReference type="ChEBI" id="CHEBI:33384"/>
        <dbReference type="ChEBI" id="CHEBI:57912"/>
        <dbReference type="ChEBI" id="CHEBI:58866"/>
        <dbReference type="ChEBI" id="CHEBI:59776"/>
        <dbReference type="EC" id="4.2.1.20"/>
    </reaction>
</comment>
<dbReference type="InterPro" id="IPR002028">
    <property type="entry name" value="Trp_synthase_suA"/>
</dbReference>
<dbReference type="AlphaFoldDB" id="A0A3B1CIY3"/>
<organism evidence="9">
    <name type="scientific">hydrothermal vent metagenome</name>
    <dbReference type="NCBI Taxonomy" id="652676"/>
    <lineage>
        <taxon>unclassified sequences</taxon>
        <taxon>metagenomes</taxon>
        <taxon>ecological metagenomes</taxon>
    </lineage>
</organism>
<keyword evidence="6" id="KW-0057">Aromatic amino acid biosynthesis</keyword>
<keyword evidence="5" id="KW-0822">Tryptophan biosynthesis</keyword>
<gene>
    <name evidence="9" type="ORF">MNBD_NITROSPINAE01-530</name>
</gene>
<evidence type="ECO:0000313" key="9">
    <source>
        <dbReference type="EMBL" id="VAX16717.1"/>
    </source>
</evidence>
<evidence type="ECO:0000256" key="2">
    <source>
        <dbReference type="ARBA" id="ARBA00011270"/>
    </source>
</evidence>
<dbReference type="GO" id="GO:0005829">
    <property type="term" value="C:cytosol"/>
    <property type="evidence" value="ECO:0007669"/>
    <property type="project" value="TreeGrafter"/>
</dbReference>
<accession>A0A3B1CIY3</accession>
<dbReference type="EMBL" id="UOGC01000036">
    <property type="protein sequence ID" value="VAX16717.1"/>
    <property type="molecule type" value="Genomic_DNA"/>
</dbReference>
<dbReference type="Pfam" id="PF00290">
    <property type="entry name" value="Trp_syntA"/>
    <property type="match status" value="1"/>
</dbReference>